<dbReference type="Gene3D" id="3.40.390.10">
    <property type="entry name" value="Collagenase (Catalytic Domain)"/>
    <property type="match status" value="1"/>
</dbReference>
<evidence type="ECO:0000256" key="2">
    <source>
        <dbReference type="RuleBase" id="RU361183"/>
    </source>
</evidence>
<keyword evidence="1 2" id="KW-0482">Metalloprotease</keyword>
<dbReference type="EMBL" id="OY660864">
    <property type="protein sequence ID" value="CAJ1050009.1"/>
    <property type="molecule type" value="Genomic_DNA"/>
</dbReference>
<feature type="binding site" evidence="1">
    <location>
        <position position="160"/>
    </location>
    <ligand>
        <name>Zn(2+)</name>
        <dbReference type="ChEBI" id="CHEBI:29105"/>
        <note>catalytic</note>
    </ligand>
</feature>
<organism evidence="4 5">
    <name type="scientific">Xyrichtys novacula</name>
    <name type="common">Pearly razorfish</name>
    <name type="synonym">Hemipteronotus novacula</name>
    <dbReference type="NCBI Taxonomy" id="13765"/>
    <lineage>
        <taxon>Eukaryota</taxon>
        <taxon>Metazoa</taxon>
        <taxon>Chordata</taxon>
        <taxon>Craniata</taxon>
        <taxon>Vertebrata</taxon>
        <taxon>Euteleostomi</taxon>
        <taxon>Actinopterygii</taxon>
        <taxon>Neopterygii</taxon>
        <taxon>Teleostei</taxon>
        <taxon>Neoteleostei</taxon>
        <taxon>Acanthomorphata</taxon>
        <taxon>Eupercaria</taxon>
        <taxon>Labriformes</taxon>
        <taxon>Labridae</taxon>
        <taxon>Xyrichtys</taxon>
    </lineage>
</organism>
<feature type="signal peptide" evidence="2">
    <location>
        <begin position="1"/>
        <end position="16"/>
    </location>
</feature>
<dbReference type="GO" id="GO:0004222">
    <property type="term" value="F:metalloendopeptidase activity"/>
    <property type="evidence" value="ECO:0007669"/>
    <property type="project" value="UniProtKB-UniRule"/>
</dbReference>
<dbReference type="Pfam" id="PF01400">
    <property type="entry name" value="Astacin"/>
    <property type="match status" value="1"/>
</dbReference>
<comment type="caution">
    <text evidence="1">Lacks conserved residue(s) required for the propagation of feature annotation.</text>
</comment>
<reference evidence="4" key="1">
    <citation type="submission" date="2023-08" db="EMBL/GenBank/DDBJ databases">
        <authorList>
            <person name="Alioto T."/>
            <person name="Alioto T."/>
            <person name="Gomez Garrido J."/>
        </authorList>
    </citation>
    <scope>NUCLEOTIDE SEQUENCE</scope>
</reference>
<dbReference type="AlphaFoldDB" id="A0AAV1EMV0"/>
<accession>A0AAV1EMV0</accession>
<feature type="binding site" evidence="1">
    <location>
        <position position="164"/>
    </location>
    <ligand>
        <name>Zn(2+)</name>
        <dbReference type="ChEBI" id="CHEBI:29105"/>
        <note>catalytic</note>
    </ligand>
</feature>
<gene>
    <name evidence="4" type="ORF">XNOV1_A005251</name>
</gene>
<name>A0AAV1EMV0_XYRNO</name>
<dbReference type="PROSITE" id="PS51864">
    <property type="entry name" value="ASTACIN"/>
    <property type="match status" value="1"/>
</dbReference>
<keyword evidence="1 2" id="KW-0378">Hydrolase</keyword>
<dbReference type="PANTHER" id="PTHR10127">
    <property type="entry name" value="DISCOIDIN, CUB, EGF, LAMININ , AND ZINC METALLOPROTEASE DOMAIN CONTAINING"/>
    <property type="match status" value="1"/>
</dbReference>
<feature type="binding site" evidence="1">
    <location>
        <position position="170"/>
    </location>
    <ligand>
        <name>Zn(2+)</name>
        <dbReference type="ChEBI" id="CHEBI:29105"/>
        <note>catalytic</note>
    </ligand>
</feature>
<evidence type="ECO:0000313" key="5">
    <source>
        <dbReference type="Proteomes" id="UP001178508"/>
    </source>
</evidence>
<dbReference type="PANTHER" id="PTHR10127:SF899">
    <property type="entry name" value="ASTACIN-LIKE METALLOENDOPEPTIDASE-RELATED"/>
    <property type="match status" value="1"/>
</dbReference>
<dbReference type="InterPro" id="IPR006026">
    <property type="entry name" value="Peptidase_Metallo"/>
</dbReference>
<dbReference type="GO" id="GO:0008270">
    <property type="term" value="F:zinc ion binding"/>
    <property type="evidence" value="ECO:0007669"/>
    <property type="project" value="UniProtKB-UniRule"/>
</dbReference>
<evidence type="ECO:0000259" key="3">
    <source>
        <dbReference type="PROSITE" id="PS51864"/>
    </source>
</evidence>
<feature type="domain" description="Peptidase M12A" evidence="3">
    <location>
        <begin position="62"/>
        <end position="260"/>
    </location>
</feature>
<dbReference type="SMART" id="SM00235">
    <property type="entry name" value="ZnMc"/>
    <property type="match status" value="1"/>
</dbReference>
<keyword evidence="1 2" id="KW-0645">Protease</keyword>
<keyword evidence="1 2" id="KW-0862">Zinc</keyword>
<keyword evidence="1 2" id="KW-0479">Metal-binding</keyword>
<keyword evidence="2" id="KW-0732">Signal</keyword>
<proteinExistence type="predicted"/>
<evidence type="ECO:0000256" key="1">
    <source>
        <dbReference type="PROSITE-ProRule" id="PRU01211"/>
    </source>
</evidence>
<sequence length="346" mass="39239">MTPVFILLLLLVSLSAAPSLVLVPETRFPLFASPDVSEVIENVNTGNPKLVHGDILPNLRRNAVPCTAYGCMWPKTGRTVYIPIVISSSYNNEEKNIIINSLVSFHRSTCIRFVWRRRQHRNYIYFYSDNGCFSYVGRQNRGQPISLSQRGCLYLDTVQHEVLHALGFHHEQVRSDRDEHVTILTQNIQPGTESNFRKEQTKNLGTPYDFNSVMHYSNYAFSKNGRPTIVAKKNPNLEFGRAPRMSQNDIDRVNKLYRCFDDSSLGSAWTRLPSSARSHRFPGQKLKLVYLSVTSSPRASRQQNIAWRVAEDRSQFIHIQQLSSVSLESSSLNGLMGAGPSGADFR</sequence>
<feature type="chain" id="PRO_5043107204" description="Metalloendopeptidase" evidence="2">
    <location>
        <begin position="17"/>
        <end position="346"/>
    </location>
</feature>
<dbReference type="InterPro" id="IPR024079">
    <property type="entry name" value="MetalloPept_cat_dom_sf"/>
</dbReference>
<keyword evidence="5" id="KW-1185">Reference proteome</keyword>
<dbReference type="GO" id="GO:0006508">
    <property type="term" value="P:proteolysis"/>
    <property type="evidence" value="ECO:0007669"/>
    <property type="project" value="UniProtKB-KW"/>
</dbReference>
<feature type="active site" evidence="1">
    <location>
        <position position="161"/>
    </location>
</feature>
<evidence type="ECO:0000313" key="4">
    <source>
        <dbReference type="EMBL" id="CAJ1050009.1"/>
    </source>
</evidence>
<dbReference type="Proteomes" id="UP001178508">
    <property type="component" value="Chromosome 1"/>
</dbReference>
<dbReference type="SUPFAM" id="SSF55486">
    <property type="entry name" value="Metalloproteases ('zincins'), catalytic domain"/>
    <property type="match status" value="1"/>
</dbReference>
<dbReference type="EC" id="3.4.24.-" evidence="2"/>
<dbReference type="InterPro" id="IPR001506">
    <property type="entry name" value="Peptidase_M12A"/>
</dbReference>
<protein>
    <recommendedName>
        <fullName evidence="2">Metalloendopeptidase</fullName>
        <ecNumber evidence="2">3.4.24.-</ecNumber>
    </recommendedName>
</protein>
<dbReference type="PRINTS" id="PR00480">
    <property type="entry name" value="ASTACIN"/>
</dbReference>
<comment type="cofactor">
    <cofactor evidence="1 2">
        <name>Zn(2+)</name>
        <dbReference type="ChEBI" id="CHEBI:29105"/>
    </cofactor>
    <text evidence="1 2">Binds 1 zinc ion per subunit.</text>
</comment>